<evidence type="ECO:0000256" key="1">
    <source>
        <dbReference type="SAM" id="MobiDB-lite"/>
    </source>
</evidence>
<dbReference type="InterPro" id="IPR053772">
    <property type="entry name" value="At1g61320/At1g61330-like"/>
</dbReference>
<dbReference type="Pfam" id="PF24758">
    <property type="entry name" value="LRR_At5g56370"/>
    <property type="match status" value="1"/>
</dbReference>
<gene>
    <name evidence="3" type="ORF">M8C21_009089</name>
</gene>
<dbReference type="AlphaFoldDB" id="A0AAD5C3H9"/>
<feature type="compositionally biased region" description="Basic and acidic residues" evidence="1">
    <location>
        <begin position="416"/>
        <end position="430"/>
    </location>
</feature>
<feature type="non-terminal residue" evidence="3">
    <location>
        <position position="863"/>
    </location>
</feature>
<dbReference type="PANTHER" id="PTHR34145:SF28">
    <property type="entry name" value="F-BOX DOMAIN-CONTAINING PROTEIN"/>
    <property type="match status" value="1"/>
</dbReference>
<dbReference type="Gene3D" id="3.80.10.10">
    <property type="entry name" value="Ribonuclease Inhibitor"/>
    <property type="match status" value="1"/>
</dbReference>
<evidence type="ECO:0000313" key="3">
    <source>
        <dbReference type="EMBL" id="KAI7734671.1"/>
    </source>
</evidence>
<dbReference type="InterPro" id="IPR032675">
    <property type="entry name" value="LRR_dom_sf"/>
</dbReference>
<evidence type="ECO:0000313" key="4">
    <source>
        <dbReference type="Proteomes" id="UP001206925"/>
    </source>
</evidence>
<feature type="region of interest" description="Disordered" evidence="1">
    <location>
        <begin position="411"/>
        <end position="430"/>
    </location>
</feature>
<proteinExistence type="predicted"/>
<dbReference type="EMBL" id="JAMZMK010009671">
    <property type="protein sequence ID" value="KAI7734671.1"/>
    <property type="molecule type" value="Genomic_DNA"/>
</dbReference>
<organism evidence="3 4">
    <name type="scientific">Ambrosia artemisiifolia</name>
    <name type="common">Common ragweed</name>
    <dbReference type="NCBI Taxonomy" id="4212"/>
    <lineage>
        <taxon>Eukaryota</taxon>
        <taxon>Viridiplantae</taxon>
        <taxon>Streptophyta</taxon>
        <taxon>Embryophyta</taxon>
        <taxon>Tracheophyta</taxon>
        <taxon>Spermatophyta</taxon>
        <taxon>Magnoliopsida</taxon>
        <taxon>eudicotyledons</taxon>
        <taxon>Gunneridae</taxon>
        <taxon>Pentapetalae</taxon>
        <taxon>asterids</taxon>
        <taxon>campanulids</taxon>
        <taxon>Asterales</taxon>
        <taxon>Asteraceae</taxon>
        <taxon>Asteroideae</taxon>
        <taxon>Heliantheae alliance</taxon>
        <taxon>Heliantheae</taxon>
        <taxon>Ambrosia</taxon>
    </lineage>
</organism>
<dbReference type="InterPro" id="IPR036047">
    <property type="entry name" value="F-box-like_dom_sf"/>
</dbReference>
<sequence length="863" mass="99063">MDRISNLPDFILHHILSFLNNTPTELVRMSYVEYTTSRFCHHNITAHKLTLIATIHEPAELDIINRCLERLLNPGVRKLVIDFTYSSDVPKYRLPNTLLSVSVLTSLTIRHCGLPSSLTVDAVKFKSLNKLSLENVTIDDEVIKYLAASCPLLRVFEIKSCPGFKRFCVYGHQNLEIVGFIYKTPVERIDIEAPNLSRLIIKDYTGREAPQMNMALCKKLTTVTYSGRPLPNSNGFTDFLSNFPFIENLFLSNKYECNNLKLSSHSLRTLVLHSNCDVEGIEFSTPNLLFFGYSRNYRLLRPLLMDMKFTELEKLKAIELPPYELEHLELQLENDKESLAHIAFVDAVLWCCRPRSLTLRSSFPYEEQSDVVKFTYEKLLEQEKQGHTNVLVVSPSSSKAQKHLMDLKSSSMALPREGKASPKKKQDDETVKRHADMEILGCFGFRSCIFRTKQLDLVLQNVMVSNKMDRISHLPDSILHHILSFVNTPADLVRMSYTTSRFCHHNIIPAHKLTLNATIHEPAELDIINRCLERLLNKGVIKFYVYGHQNLQRVSLFRIPVEIIDIEAPNLNDLHVALVDERGPPQINLASCKKLTSLSYEGSPLPNSNGFLSNFPFLEDLALFSRYQGNNLKLSSHSLRTLEFNSDFELDEIELCTPSLGLFIYSCSEHYNHLGISHLPHLKACMRCYPDHSIDMLWLQKLRLFLDKENGFKAFNLYIHKDQRFIGSEKLKAIELPPYELEHIELHFEDQESSDHAAFVEAVLCCFRPQSLTLRSSFPLTDFEEKSSLVKFTYERLLEQENQGCTSIHILSPYSSKAQKHFRGLMLLPEPSPPEEKALSFIKEEDIFFTSLVNIQTEEACCQ</sequence>
<evidence type="ECO:0000259" key="2">
    <source>
        <dbReference type="Pfam" id="PF24758"/>
    </source>
</evidence>
<dbReference type="Proteomes" id="UP001206925">
    <property type="component" value="Unassembled WGS sequence"/>
</dbReference>
<dbReference type="SUPFAM" id="SSF81383">
    <property type="entry name" value="F-box domain"/>
    <property type="match status" value="2"/>
</dbReference>
<reference evidence="3" key="1">
    <citation type="submission" date="2022-06" db="EMBL/GenBank/DDBJ databases">
        <title>Uncovering the hologenomic basis of an extraordinary plant invasion.</title>
        <authorList>
            <person name="Bieker V.C."/>
            <person name="Martin M.D."/>
            <person name="Gilbert T."/>
            <person name="Hodgins K."/>
            <person name="Battlay P."/>
            <person name="Petersen B."/>
            <person name="Wilson J."/>
        </authorList>
    </citation>
    <scope>NUCLEOTIDE SEQUENCE</scope>
    <source>
        <strain evidence="3">AA19_3_7</strain>
        <tissue evidence="3">Leaf</tissue>
    </source>
</reference>
<name>A0AAD5C3H9_AMBAR</name>
<comment type="caution">
    <text evidence="3">The sequence shown here is derived from an EMBL/GenBank/DDBJ whole genome shotgun (WGS) entry which is preliminary data.</text>
</comment>
<dbReference type="SUPFAM" id="SSF52047">
    <property type="entry name" value="RNI-like"/>
    <property type="match status" value="1"/>
</dbReference>
<dbReference type="PANTHER" id="PTHR34145">
    <property type="entry name" value="OS02G0105600 PROTEIN"/>
    <property type="match status" value="1"/>
</dbReference>
<dbReference type="InterPro" id="IPR055411">
    <property type="entry name" value="LRR_FXL15/At3g58940/PEG3-like"/>
</dbReference>
<keyword evidence="4" id="KW-1185">Reference proteome</keyword>
<feature type="domain" description="F-box/LRR-repeat protein 15/At3g58940/PEG3-like LRR" evidence="2">
    <location>
        <begin position="66"/>
        <end position="224"/>
    </location>
</feature>
<accession>A0AAD5C3H9</accession>
<protein>
    <recommendedName>
        <fullName evidence="2">F-box/LRR-repeat protein 15/At3g58940/PEG3-like LRR domain-containing protein</fullName>
    </recommendedName>
</protein>